<evidence type="ECO:0000259" key="11">
    <source>
        <dbReference type="PROSITE" id="PS51192"/>
    </source>
</evidence>
<dbReference type="InterPro" id="IPR040980">
    <property type="entry name" value="SWI2_SNF2"/>
</dbReference>
<dbReference type="InterPro" id="IPR007409">
    <property type="entry name" value="Restrct_endonuc_type1_HsdR_N"/>
</dbReference>
<evidence type="ECO:0000256" key="8">
    <source>
        <dbReference type="ARBA" id="ARBA00022840"/>
    </source>
</evidence>
<dbReference type="CDD" id="cd22332">
    <property type="entry name" value="HsdR_N"/>
    <property type="match status" value="1"/>
</dbReference>
<keyword evidence="13" id="KW-1185">Reference proteome</keyword>
<dbReference type="SMART" id="SM00487">
    <property type="entry name" value="DEXDc"/>
    <property type="match status" value="1"/>
</dbReference>
<keyword evidence="4 10" id="KW-0547">Nucleotide-binding</keyword>
<dbReference type="Gene3D" id="3.90.1570.50">
    <property type="match status" value="1"/>
</dbReference>
<dbReference type="SUPFAM" id="SSF52540">
    <property type="entry name" value="P-loop containing nucleoside triphosphate hydrolases"/>
    <property type="match status" value="2"/>
</dbReference>
<dbReference type="STRING" id="1293891.TMES_20935"/>
<keyword evidence="9 10" id="KW-0238">DNA-binding</keyword>
<comment type="similarity">
    <text evidence="2 10">Belongs to the HsdR family.</text>
</comment>
<dbReference type="Gene3D" id="3.40.50.300">
    <property type="entry name" value="P-loop containing nucleotide triphosphate hydrolases"/>
    <property type="match status" value="2"/>
</dbReference>
<evidence type="ECO:0000256" key="10">
    <source>
        <dbReference type="RuleBase" id="RU364115"/>
    </source>
</evidence>
<dbReference type="RefSeq" id="WP_085586273.1">
    <property type="nucleotide sequence ID" value="NZ_JFKA01000018.1"/>
</dbReference>
<evidence type="ECO:0000313" key="13">
    <source>
        <dbReference type="Proteomes" id="UP000193391"/>
    </source>
</evidence>
<dbReference type="AlphaFoldDB" id="A0A1Y2KVN1"/>
<comment type="subunit">
    <text evidence="10">The type I restriction/modification system is composed of three polypeptides R, M and S.</text>
</comment>
<reference evidence="12 13" key="1">
    <citation type="submission" date="2014-03" db="EMBL/GenBank/DDBJ databases">
        <title>The draft genome sequence of Thalassospira mesophila JCM 18969.</title>
        <authorList>
            <person name="Lai Q."/>
            <person name="Shao Z."/>
        </authorList>
    </citation>
    <scope>NUCLEOTIDE SEQUENCE [LARGE SCALE GENOMIC DNA]</scope>
    <source>
        <strain evidence="12 13">JCM 18969</strain>
    </source>
</reference>
<dbReference type="GO" id="GO:0004386">
    <property type="term" value="F:helicase activity"/>
    <property type="evidence" value="ECO:0007669"/>
    <property type="project" value="UniProtKB-KW"/>
</dbReference>
<dbReference type="EC" id="3.1.21.3" evidence="10"/>
<dbReference type="PROSITE" id="PS51192">
    <property type="entry name" value="HELICASE_ATP_BIND_1"/>
    <property type="match status" value="1"/>
</dbReference>
<evidence type="ECO:0000256" key="5">
    <source>
        <dbReference type="ARBA" id="ARBA00022747"/>
    </source>
</evidence>
<keyword evidence="3" id="KW-0540">Nuclease</keyword>
<evidence type="ECO:0000256" key="7">
    <source>
        <dbReference type="ARBA" id="ARBA00022801"/>
    </source>
</evidence>
<dbReference type="OrthoDB" id="9758243at2"/>
<keyword evidence="7 10" id="KW-0378">Hydrolase</keyword>
<dbReference type="InterPro" id="IPR004473">
    <property type="entry name" value="Restrct_endonuc_typeI_HsdR"/>
</dbReference>
<dbReference type="EMBL" id="JFKA01000018">
    <property type="protein sequence ID" value="OSQ35489.1"/>
    <property type="molecule type" value="Genomic_DNA"/>
</dbReference>
<organism evidence="12 13">
    <name type="scientific">Thalassospira mesophila</name>
    <dbReference type="NCBI Taxonomy" id="1293891"/>
    <lineage>
        <taxon>Bacteria</taxon>
        <taxon>Pseudomonadati</taxon>
        <taxon>Pseudomonadota</taxon>
        <taxon>Alphaproteobacteria</taxon>
        <taxon>Rhodospirillales</taxon>
        <taxon>Thalassospiraceae</taxon>
        <taxon>Thalassospira</taxon>
    </lineage>
</organism>
<evidence type="ECO:0000256" key="4">
    <source>
        <dbReference type="ARBA" id="ARBA00022741"/>
    </source>
</evidence>
<comment type="function">
    <text evidence="10">Subunit R is required for both nuclease and ATPase activities, but not for modification.</text>
</comment>
<sequence>MSGFNEANTIEEAIRDRLSALPGNNWAFIHGADLPREAQDVLIGSWLKDALCRLNSDIDKDPEKADEVIYKLRGVLVEARHSGLVRANELFTEWLRGEKSMPLGKDGEHITINLIDYDDHSKNHYVVSQQVPSMGAKNAFFDLVLYVNGIPLVVGEVKTPVRMAISWQDGASDFMGGDKYYWANQSSFFVPNLLCFATEGKTFAYGAVNAGFKHWMPWHKTTDGDEIPQNMNTVLTSAERLLEPQTLLELLQSFALYSATKLPNSNVIKRIKLLPRYPQYEAAKQIVERVKSGEIRKGLIWHFQGSGKSLLMLYAAKMLKADPDLKNPTVVVVVDRVDLDSQINTTFDNADVKNVTPVKSCKQLSKQLKHDSRNVLVTTIFKFDDVEIDENNKDGLNPRENIIVLVDEAHRTQEGMLGEKMRWALPNAYFFGLTGTPISGLERNTFRLFGADQDQGRYMNRYSYKQSIRDEATLPVKFEPRLAELRVDQEAIDKEFDALAEANNLTEEEKTQLSQKAGKLAHLLKAPKRMEAIADDIQEHFTSHVEPKGLKAMVVVYDREACVLMYDLLTKRFGEGTCEVVMNLSQGGIDDETDENGHPKKKASDWVKWDALGLPLDKLAFKRWQAIDASSTHQEKVLDQYRDSSDPLKVLIVTAKLLTGFDAPICYCMYLDKPLRDHTLLQAMCRTNRLYDDSKRHGLIIDYLGVFENLAKALAYDPKEIEGVVDQLGKYKDEVPVALEKCLALFEGVDRTVGGYEGLIAAQERLASNEVRDLFAAQFNVLKKLWEALTPDPFLAPYQRDYRWLAQVYDSVRPVGGLGSLIWQALGPETIRLIHQYTDIDQIRDDLDELVMDADSLFTLSEAEQKRRGKRLEISLIAKVRHKSGDPRYVELGKRLERLREQYEAGVISSINWLKELLEAARETVQLDNGANDDDKIVEDNKLALSELFKEVRNDQTPQIISRIVDDIDKIVKATRFPGWQNTTAGDREMKQVLRKTLLKYQLHRDAELFDKAYAYISEHY</sequence>
<dbReference type="NCBIfam" id="TIGR00348">
    <property type="entry name" value="hsdR"/>
    <property type="match status" value="1"/>
</dbReference>
<dbReference type="PANTHER" id="PTHR30195:SF15">
    <property type="entry name" value="TYPE I RESTRICTION ENZYME HINDI ENDONUCLEASE SUBUNIT"/>
    <property type="match status" value="1"/>
</dbReference>
<protein>
    <recommendedName>
        <fullName evidence="10">Type I restriction enzyme endonuclease subunit</fullName>
        <shortName evidence="10">R protein</shortName>
        <ecNumber evidence="10">3.1.21.3</ecNumber>
    </recommendedName>
</protein>
<dbReference type="InterPro" id="IPR051268">
    <property type="entry name" value="Type-I_R_enzyme_R_subunit"/>
</dbReference>
<dbReference type="Pfam" id="PF04313">
    <property type="entry name" value="HSDR_N"/>
    <property type="match status" value="1"/>
</dbReference>
<accession>A0A1Y2KVN1</accession>
<keyword evidence="8 10" id="KW-0067">ATP-binding</keyword>
<dbReference type="GO" id="GO:0009307">
    <property type="term" value="P:DNA restriction-modification system"/>
    <property type="evidence" value="ECO:0007669"/>
    <property type="project" value="UniProtKB-KW"/>
</dbReference>
<dbReference type="Pfam" id="PF18766">
    <property type="entry name" value="SWI2_SNF2"/>
    <property type="match status" value="1"/>
</dbReference>
<dbReference type="CDD" id="cd18800">
    <property type="entry name" value="SF2_C_EcoR124I-like"/>
    <property type="match status" value="1"/>
</dbReference>
<evidence type="ECO:0000313" key="12">
    <source>
        <dbReference type="EMBL" id="OSQ35489.1"/>
    </source>
</evidence>
<evidence type="ECO:0000256" key="6">
    <source>
        <dbReference type="ARBA" id="ARBA00022759"/>
    </source>
</evidence>
<evidence type="ECO:0000256" key="1">
    <source>
        <dbReference type="ARBA" id="ARBA00000851"/>
    </source>
</evidence>
<dbReference type="Proteomes" id="UP000193391">
    <property type="component" value="Unassembled WGS sequence"/>
</dbReference>
<keyword evidence="12" id="KW-0347">Helicase</keyword>
<comment type="catalytic activity">
    <reaction evidence="1 10">
        <text>Endonucleolytic cleavage of DNA to give random double-stranded fragments with terminal 5'-phosphates, ATP is simultaneously hydrolyzed.</text>
        <dbReference type="EC" id="3.1.21.3"/>
    </reaction>
</comment>
<dbReference type="GO" id="GO:0003677">
    <property type="term" value="F:DNA binding"/>
    <property type="evidence" value="ECO:0007669"/>
    <property type="project" value="UniProtKB-KW"/>
</dbReference>
<evidence type="ECO:0000256" key="2">
    <source>
        <dbReference type="ARBA" id="ARBA00008598"/>
    </source>
</evidence>
<dbReference type="InterPro" id="IPR027417">
    <property type="entry name" value="P-loop_NTPase"/>
</dbReference>
<dbReference type="InterPro" id="IPR055180">
    <property type="entry name" value="HsdR_RecA-like_helicase_dom_2"/>
</dbReference>
<dbReference type="PANTHER" id="PTHR30195">
    <property type="entry name" value="TYPE I SITE-SPECIFIC DEOXYRIBONUCLEASE PROTEIN SUBUNIT M AND R"/>
    <property type="match status" value="1"/>
</dbReference>
<dbReference type="GO" id="GO:0005524">
    <property type="term" value="F:ATP binding"/>
    <property type="evidence" value="ECO:0007669"/>
    <property type="project" value="UniProtKB-KW"/>
</dbReference>
<gene>
    <name evidence="12" type="ORF">TMES_20935</name>
</gene>
<dbReference type="Pfam" id="PF22679">
    <property type="entry name" value="T1R_D3-like"/>
    <property type="match status" value="1"/>
</dbReference>
<keyword evidence="6" id="KW-0255">Endonuclease</keyword>
<feature type="domain" description="Helicase ATP-binding" evidence="11">
    <location>
        <begin position="289"/>
        <end position="455"/>
    </location>
</feature>
<dbReference type="InterPro" id="IPR014001">
    <property type="entry name" value="Helicase_ATP-bd"/>
</dbReference>
<dbReference type="GO" id="GO:0009035">
    <property type="term" value="F:type I site-specific deoxyribonuclease activity"/>
    <property type="evidence" value="ECO:0007669"/>
    <property type="project" value="UniProtKB-EC"/>
</dbReference>
<comment type="caution">
    <text evidence="12">The sequence shown here is derived from an EMBL/GenBank/DDBJ whole genome shotgun (WGS) entry which is preliminary data.</text>
</comment>
<name>A0A1Y2KVN1_9PROT</name>
<proteinExistence type="inferred from homology"/>
<keyword evidence="5 10" id="KW-0680">Restriction system</keyword>
<evidence type="ECO:0000256" key="3">
    <source>
        <dbReference type="ARBA" id="ARBA00022722"/>
    </source>
</evidence>
<evidence type="ECO:0000256" key="9">
    <source>
        <dbReference type="ARBA" id="ARBA00023125"/>
    </source>
</evidence>